<name>A0A9P0PBT0_ACAOB</name>
<dbReference type="GO" id="GO:0007165">
    <property type="term" value="P:signal transduction"/>
    <property type="evidence" value="ECO:0007669"/>
    <property type="project" value="UniProtKB-KW"/>
</dbReference>
<dbReference type="Proteomes" id="UP001152888">
    <property type="component" value="Unassembled WGS sequence"/>
</dbReference>
<sequence>MQNKSEKIPLAAFYSSWIDASNSVKKDLIFFLANAQKPLKFYAVDFFDVSIGSFLRVMKTAFSYYTMLYNVNKKNSVHAE</sequence>
<evidence type="ECO:0000256" key="7">
    <source>
        <dbReference type="ARBA" id="ARBA00023136"/>
    </source>
</evidence>
<keyword evidence="11" id="KW-1185">Reference proteome</keyword>
<proteinExistence type="predicted"/>
<evidence type="ECO:0000256" key="1">
    <source>
        <dbReference type="ARBA" id="ARBA00004651"/>
    </source>
</evidence>
<dbReference type="Pfam" id="PF02949">
    <property type="entry name" value="7tm_6"/>
    <property type="match status" value="1"/>
</dbReference>
<keyword evidence="9" id="KW-0807">Transducer</keyword>
<dbReference type="EMBL" id="CAKOFQ010006875">
    <property type="protein sequence ID" value="CAH1978987.1"/>
    <property type="molecule type" value="Genomic_DNA"/>
</dbReference>
<comment type="subcellular location">
    <subcellularLocation>
        <location evidence="1">Cell membrane</location>
        <topology evidence="1">Multi-pass membrane protein</topology>
    </subcellularLocation>
</comment>
<keyword evidence="8" id="KW-0675">Receptor</keyword>
<dbReference type="PANTHER" id="PTHR21137">
    <property type="entry name" value="ODORANT RECEPTOR"/>
    <property type="match status" value="1"/>
</dbReference>
<keyword evidence="6" id="KW-1133">Transmembrane helix</keyword>
<dbReference type="GO" id="GO:0005886">
    <property type="term" value="C:plasma membrane"/>
    <property type="evidence" value="ECO:0007669"/>
    <property type="project" value="UniProtKB-SubCell"/>
</dbReference>
<evidence type="ECO:0000313" key="10">
    <source>
        <dbReference type="EMBL" id="CAH1978987.1"/>
    </source>
</evidence>
<dbReference type="GO" id="GO:0005549">
    <property type="term" value="F:odorant binding"/>
    <property type="evidence" value="ECO:0007669"/>
    <property type="project" value="InterPro"/>
</dbReference>
<keyword evidence="2" id="KW-1003">Cell membrane</keyword>
<evidence type="ECO:0000313" key="11">
    <source>
        <dbReference type="Proteomes" id="UP001152888"/>
    </source>
</evidence>
<reference evidence="10" key="1">
    <citation type="submission" date="2022-03" db="EMBL/GenBank/DDBJ databases">
        <authorList>
            <person name="Sayadi A."/>
        </authorList>
    </citation>
    <scope>NUCLEOTIDE SEQUENCE</scope>
</reference>
<dbReference type="AlphaFoldDB" id="A0A9P0PBT0"/>
<accession>A0A9P0PBT0</accession>
<evidence type="ECO:0000256" key="5">
    <source>
        <dbReference type="ARBA" id="ARBA00022725"/>
    </source>
</evidence>
<dbReference type="InterPro" id="IPR004117">
    <property type="entry name" value="7tm6_olfct_rcpt"/>
</dbReference>
<evidence type="ECO:0000256" key="8">
    <source>
        <dbReference type="ARBA" id="ARBA00023170"/>
    </source>
</evidence>
<keyword evidence="3" id="KW-0716">Sensory transduction</keyword>
<keyword evidence="7" id="KW-0472">Membrane</keyword>
<organism evidence="10 11">
    <name type="scientific">Acanthoscelides obtectus</name>
    <name type="common">Bean weevil</name>
    <name type="synonym">Bruchus obtectus</name>
    <dbReference type="NCBI Taxonomy" id="200917"/>
    <lineage>
        <taxon>Eukaryota</taxon>
        <taxon>Metazoa</taxon>
        <taxon>Ecdysozoa</taxon>
        <taxon>Arthropoda</taxon>
        <taxon>Hexapoda</taxon>
        <taxon>Insecta</taxon>
        <taxon>Pterygota</taxon>
        <taxon>Neoptera</taxon>
        <taxon>Endopterygota</taxon>
        <taxon>Coleoptera</taxon>
        <taxon>Polyphaga</taxon>
        <taxon>Cucujiformia</taxon>
        <taxon>Chrysomeloidea</taxon>
        <taxon>Chrysomelidae</taxon>
        <taxon>Bruchinae</taxon>
        <taxon>Bruchini</taxon>
        <taxon>Acanthoscelides</taxon>
    </lineage>
</organism>
<evidence type="ECO:0000256" key="4">
    <source>
        <dbReference type="ARBA" id="ARBA00022692"/>
    </source>
</evidence>
<protein>
    <submittedName>
        <fullName evidence="10">Uncharacterized protein</fullName>
    </submittedName>
</protein>
<keyword evidence="4" id="KW-0812">Transmembrane</keyword>
<keyword evidence="5" id="KW-0552">Olfaction</keyword>
<dbReference type="OrthoDB" id="8196465at2759"/>
<evidence type="ECO:0000256" key="6">
    <source>
        <dbReference type="ARBA" id="ARBA00022989"/>
    </source>
</evidence>
<comment type="caution">
    <text evidence="10">The sequence shown here is derived from an EMBL/GenBank/DDBJ whole genome shotgun (WGS) entry which is preliminary data.</text>
</comment>
<dbReference type="GO" id="GO:0004984">
    <property type="term" value="F:olfactory receptor activity"/>
    <property type="evidence" value="ECO:0007669"/>
    <property type="project" value="InterPro"/>
</dbReference>
<evidence type="ECO:0000256" key="3">
    <source>
        <dbReference type="ARBA" id="ARBA00022606"/>
    </source>
</evidence>
<evidence type="ECO:0000256" key="9">
    <source>
        <dbReference type="ARBA" id="ARBA00023224"/>
    </source>
</evidence>
<evidence type="ECO:0000256" key="2">
    <source>
        <dbReference type="ARBA" id="ARBA00022475"/>
    </source>
</evidence>
<dbReference type="PANTHER" id="PTHR21137:SF35">
    <property type="entry name" value="ODORANT RECEPTOR 19A-RELATED"/>
    <property type="match status" value="1"/>
</dbReference>
<gene>
    <name evidence="10" type="ORF">ACAOBT_LOCUS13301</name>
</gene>